<gene>
    <name evidence="1" type="ORF">SAMEA1982600_02456</name>
</gene>
<organism evidence="1 2">
    <name type="scientific">Bordetella ansorpii</name>
    <dbReference type="NCBI Taxonomy" id="288768"/>
    <lineage>
        <taxon>Bacteria</taxon>
        <taxon>Pseudomonadati</taxon>
        <taxon>Pseudomonadota</taxon>
        <taxon>Betaproteobacteria</taxon>
        <taxon>Burkholderiales</taxon>
        <taxon>Alcaligenaceae</taxon>
        <taxon>Bordetella</taxon>
    </lineage>
</organism>
<protein>
    <submittedName>
        <fullName evidence="1">Uncharacterized protein</fullName>
    </submittedName>
</protein>
<dbReference type="Proteomes" id="UP000077037">
    <property type="component" value="Unassembled WGS sequence"/>
</dbReference>
<accession>A0A157PAQ1</accession>
<sequence length="46" mass="5315">MKEVFLRLALVIALELVNAVEAYLHSLMASRRRSNDAAWDNRPKFV</sequence>
<reference evidence="1 2" key="1">
    <citation type="submission" date="2016-03" db="EMBL/GenBank/DDBJ databases">
        <authorList>
            <consortium name="Pathogen Informatics"/>
        </authorList>
    </citation>
    <scope>NUCLEOTIDE SEQUENCE [LARGE SCALE GENOMIC DNA]</scope>
    <source>
        <strain evidence="1 2">NCTC13364</strain>
    </source>
</reference>
<proteinExistence type="predicted"/>
<name>A0A157PAQ1_9BORD</name>
<dbReference type="EMBL" id="FKBS01000014">
    <property type="protein sequence ID" value="SAI30782.1"/>
    <property type="molecule type" value="Genomic_DNA"/>
</dbReference>
<dbReference type="RefSeq" id="WP_156523054.1">
    <property type="nucleotide sequence ID" value="NZ_FKBS01000014.1"/>
</dbReference>
<evidence type="ECO:0000313" key="1">
    <source>
        <dbReference type="EMBL" id="SAI30782.1"/>
    </source>
</evidence>
<dbReference type="AlphaFoldDB" id="A0A157PAQ1"/>
<evidence type="ECO:0000313" key="2">
    <source>
        <dbReference type="Proteomes" id="UP000077037"/>
    </source>
</evidence>